<keyword evidence="5" id="KW-0472">Membrane</keyword>
<dbReference type="SMART" id="SM00304">
    <property type="entry name" value="HAMP"/>
    <property type="match status" value="2"/>
</dbReference>
<dbReference type="Pfam" id="PF00672">
    <property type="entry name" value="HAMP"/>
    <property type="match status" value="1"/>
</dbReference>
<feature type="transmembrane region" description="Helical" evidence="5">
    <location>
        <begin position="302"/>
        <end position="323"/>
    </location>
</feature>
<comment type="similarity">
    <text evidence="2">Belongs to the methyl-accepting chemotaxis (MCP) protein family.</text>
</comment>
<dbReference type="GO" id="GO:0016020">
    <property type="term" value="C:membrane"/>
    <property type="evidence" value="ECO:0007669"/>
    <property type="project" value="InterPro"/>
</dbReference>
<feature type="domain" description="Methyl-accepting transducer" evidence="6">
    <location>
        <begin position="408"/>
        <end position="637"/>
    </location>
</feature>
<dbReference type="CDD" id="cd06225">
    <property type="entry name" value="HAMP"/>
    <property type="match status" value="1"/>
</dbReference>
<accession>A0A4D8QFQ6</accession>
<keyword evidence="5" id="KW-0812">Transmembrane</keyword>
<dbReference type="SUPFAM" id="SSF141371">
    <property type="entry name" value="PilZ domain-like"/>
    <property type="match status" value="1"/>
</dbReference>
<reference evidence="8 9" key="1">
    <citation type="submission" date="2018-09" db="EMBL/GenBank/DDBJ databases">
        <title>Whole genome based analysis of evolution and adaptive divergence in Indian and Brazilian strains of Azospirillum brasilense.</title>
        <authorList>
            <person name="Singh C."/>
            <person name="Tripathi A.K."/>
        </authorList>
    </citation>
    <scope>NUCLEOTIDE SEQUENCE [LARGE SCALE GENOMIC DNA]</scope>
    <source>
        <strain evidence="8 9">MTCC4036</strain>
        <plasmid evidence="8 9">p2</plasmid>
    </source>
</reference>
<dbReference type="InterPro" id="IPR009875">
    <property type="entry name" value="PilZ_domain"/>
</dbReference>
<dbReference type="PANTHER" id="PTHR32089:SF112">
    <property type="entry name" value="LYSOZYME-LIKE PROTEIN-RELATED"/>
    <property type="match status" value="1"/>
</dbReference>
<keyword evidence="5" id="KW-1133">Transmembrane helix</keyword>
<feature type="transmembrane region" description="Helical" evidence="5">
    <location>
        <begin position="12"/>
        <end position="31"/>
    </location>
</feature>
<dbReference type="SUPFAM" id="SSF58104">
    <property type="entry name" value="Methyl-accepting chemotaxis protein (MCP) signaling domain"/>
    <property type="match status" value="1"/>
</dbReference>
<dbReference type="InterPro" id="IPR003660">
    <property type="entry name" value="HAMP_dom"/>
</dbReference>
<dbReference type="PROSITE" id="PS50885">
    <property type="entry name" value="HAMP"/>
    <property type="match status" value="1"/>
</dbReference>
<dbReference type="Pfam" id="PF07238">
    <property type="entry name" value="PilZ"/>
    <property type="match status" value="1"/>
</dbReference>
<keyword evidence="4" id="KW-0175">Coiled coil</keyword>
<dbReference type="PROSITE" id="PS50111">
    <property type="entry name" value="CHEMOTAXIS_TRANSDUC_2"/>
    <property type="match status" value="1"/>
</dbReference>
<evidence type="ECO:0000313" key="8">
    <source>
        <dbReference type="EMBL" id="QCO05809.1"/>
    </source>
</evidence>
<gene>
    <name evidence="8" type="ORF">D3867_28390</name>
</gene>
<dbReference type="PANTHER" id="PTHR32089">
    <property type="entry name" value="METHYL-ACCEPTING CHEMOTAXIS PROTEIN MCPB"/>
    <property type="match status" value="1"/>
</dbReference>
<feature type="coiled-coil region" evidence="4">
    <location>
        <begin position="369"/>
        <end position="404"/>
    </location>
</feature>
<dbReference type="GO" id="GO:0007165">
    <property type="term" value="P:signal transduction"/>
    <property type="evidence" value="ECO:0007669"/>
    <property type="project" value="UniProtKB-KW"/>
</dbReference>
<geneLocation type="plasmid" evidence="8">
    <name>p2</name>
</geneLocation>
<dbReference type="Gene3D" id="1.10.8.500">
    <property type="entry name" value="HAMP domain in histidine kinase"/>
    <property type="match status" value="1"/>
</dbReference>
<proteinExistence type="inferred from homology"/>
<evidence type="ECO:0000256" key="4">
    <source>
        <dbReference type="SAM" id="Coils"/>
    </source>
</evidence>
<dbReference type="Proteomes" id="UP000298596">
    <property type="component" value="Plasmid p2"/>
</dbReference>
<evidence type="ECO:0000256" key="3">
    <source>
        <dbReference type="PROSITE-ProRule" id="PRU00284"/>
    </source>
</evidence>
<dbReference type="InterPro" id="IPR004089">
    <property type="entry name" value="MCPsignal_dom"/>
</dbReference>
<evidence type="ECO:0000259" key="7">
    <source>
        <dbReference type="PROSITE" id="PS50885"/>
    </source>
</evidence>
<dbReference type="Pfam" id="PF00015">
    <property type="entry name" value="MCPsignal"/>
    <property type="match status" value="1"/>
</dbReference>
<evidence type="ECO:0000313" key="9">
    <source>
        <dbReference type="Proteomes" id="UP000298596"/>
    </source>
</evidence>
<organism evidence="8 9">
    <name type="scientific">Azospirillum brasilense</name>
    <dbReference type="NCBI Taxonomy" id="192"/>
    <lineage>
        <taxon>Bacteria</taxon>
        <taxon>Pseudomonadati</taxon>
        <taxon>Pseudomonadota</taxon>
        <taxon>Alphaproteobacteria</taxon>
        <taxon>Rhodospirillales</taxon>
        <taxon>Azospirillaceae</taxon>
        <taxon>Azospirillum</taxon>
    </lineage>
</organism>
<dbReference type="SMART" id="SM00283">
    <property type="entry name" value="MA"/>
    <property type="match status" value="1"/>
</dbReference>
<evidence type="ECO:0000256" key="5">
    <source>
        <dbReference type="SAM" id="Phobius"/>
    </source>
</evidence>
<dbReference type="Gene3D" id="1.10.287.950">
    <property type="entry name" value="Methyl-accepting chemotaxis protein"/>
    <property type="match status" value="1"/>
</dbReference>
<keyword evidence="8" id="KW-0614">Plasmid</keyword>
<evidence type="ECO:0000256" key="2">
    <source>
        <dbReference type="ARBA" id="ARBA00029447"/>
    </source>
</evidence>
<evidence type="ECO:0000259" key="6">
    <source>
        <dbReference type="PROSITE" id="PS50111"/>
    </source>
</evidence>
<name>A0A4D8QFQ6_AZOBR</name>
<dbReference type="EMBL" id="CP032332">
    <property type="protein sequence ID" value="QCO05809.1"/>
    <property type="molecule type" value="Genomic_DNA"/>
</dbReference>
<evidence type="ECO:0000256" key="1">
    <source>
        <dbReference type="ARBA" id="ARBA00023224"/>
    </source>
</evidence>
<feature type="domain" description="HAMP" evidence="7">
    <location>
        <begin position="321"/>
        <end position="374"/>
    </location>
</feature>
<dbReference type="Gene3D" id="2.40.10.220">
    <property type="entry name" value="predicted glycosyltransferase like domains"/>
    <property type="match status" value="1"/>
</dbReference>
<protein>
    <submittedName>
        <fullName evidence="8">HAMP domain-containing protein</fullName>
    </submittedName>
</protein>
<keyword evidence="1 3" id="KW-0807">Transducer</keyword>
<dbReference type="GO" id="GO:0035438">
    <property type="term" value="F:cyclic-di-GMP binding"/>
    <property type="evidence" value="ECO:0007669"/>
    <property type="project" value="InterPro"/>
</dbReference>
<dbReference type="AlphaFoldDB" id="A0A4D8QFQ6"/>
<sequence length="781" mass="82791">MLTSFRNISIAAKLSGSGILVVMLVAGIAYWTHEVFDQVRTDMTLSQRAAQVASITQEIQARFMGVAYTNLAITAAGSEEEVKRLETVSVQGREQSRMLLDRVIEASVHPDRKATLHEAREMMQRYGELAERGIAARRRSLQASEQDYRTARAVLDREVAAAVGTTEANSPQGSAIRVYERGMKAAFDAAAAFLVTGADGDAANIARAEEALRAPVAELERLAATGPKFRDAVAAHAVFTGALAEMIRSRQVNDRIWFGEARPLRLAMQDRLTAIADAAQARSAELAEHAVVTTDDAVRRTLIAIAALIALVAGINVALYRIIATPVIRLTGVMRSLAGGNTDTAIPALEQRDEIGAMARAVVVFRDSMVEAQRLRAAQEHARAEAEARKAEAMRRMAETIEREAGRAVEQVARYTGAMARDADGMADSADRVSINAQSVAGAAGQALANAQTVAAATEQLAASIHEISGQIAQAGAVTRRAVETGQQTQGTIRSLSDTVGRIDEVVKLISDIAAQTNLLALNATIEAARAGEAGKGFAVVAQEVKNLANQTARSTGEITRQIAEIQGATATAVTAVDEIGATIGEIDRISSAIAAAMEEQAAATQEISRNVVETSNAAQEVSARIAVVSQEAEHTGGQAQHLRDGSGAVASSIEELRHVLVRVVRTSTSEADRRRQPRYRVDEPCTVTVGGQTQSGRIVNLSVGGAMLTGLTGLGAADRGSLRLDRHGVQIIFEVRSLYGDAVHVEFAEADSSAPAFTSVIERLTHGLQPLDTLSLDAAA</sequence>